<accession>A0AAV5A0U7</accession>
<name>A0AAV5A0U7_9AGAM</name>
<sequence>MANSEDDYYYDFRVPTASSIYPRFTCEETFSALLQANESRPVHKRFPVEILLLVNDELHPPPNSVYEEIRSIWTVDAQFNYPDAEEDCLNYLLFDTNTKMFCIPKLSLSERVHGRLRHQDEHHISKSISAADLLYRVRCFFPNVPVKSEGPEGYKWMWTAAVRHKQSGIRLELSESVGAAIAIATWRAVDMLYNHPHNSHNSEYDDEGSETQPILQSENAEVFTTDALHLLNTLFGTIDGKRFIYYHPAADADYPTADERFLAVPRIWKMEHVKNENRRIYKQWCPVPISAADLSFKSLLPDLKYNVKSRKVDPMNGTADLTTVLSSSLLFYRLLCHYVWPFNNVNVTPPITSVWQVKLQHIPYDDFPFHHPTRNRPFIIFMDNRGFFDIRAEGVEEVDHNTYQTTMNCKGKLLKQDAKEEQRYHEKLRARFQVSHTHMRNQIFISATIVKFRTHKKRYFAKADAVLAFEETKKEDRNKLSFKITTVSTIGQE</sequence>
<reference evidence="1" key="1">
    <citation type="submission" date="2021-10" db="EMBL/GenBank/DDBJ databases">
        <title>De novo Genome Assembly of Clathrus columnatus (Basidiomycota, Fungi) Using Illumina and Nanopore Sequence Data.</title>
        <authorList>
            <person name="Ogiso-Tanaka E."/>
            <person name="Itagaki H."/>
            <person name="Hosoya T."/>
            <person name="Hosaka K."/>
        </authorList>
    </citation>
    <scope>NUCLEOTIDE SEQUENCE</scope>
    <source>
        <strain evidence="1">MO-923</strain>
    </source>
</reference>
<comment type="caution">
    <text evidence="1">The sequence shown here is derived from an EMBL/GenBank/DDBJ whole genome shotgun (WGS) entry which is preliminary data.</text>
</comment>
<dbReference type="EMBL" id="BPWL01000001">
    <property type="protein sequence ID" value="GJJ06833.1"/>
    <property type="molecule type" value="Genomic_DNA"/>
</dbReference>
<proteinExistence type="predicted"/>
<evidence type="ECO:0000313" key="1">
    <source>
        <dbReference type="EMBL" id="GJJ06833.1"/>
    </source>
</evidence>
<keyword evidence="2" id="KW-1185">Reference proteome</keyword>
<organism evidence="1 2">
    <name type="scientific">Clathrus columnatus</name>
    <dbReference type="NCBI Taxonomy" id="1419009"/>
    <lineage>
        <taxon>Eukaryota</taxon>
        <taxon>Fungi</taxon>
        <taxon>Dikarya</taxon>
        <taxon>Basidiomycota</taxon>
        <taxon>Agaricomycotina</taxon>
        <taxon>Agaricomycetes</taxon>
        <taxon>Phallomycetidae</taxon>
        <taxon>Phallales</taxon>
        <taxon>Clathraceae</taxon>
        <taxon>Clathrus</taxon>
    </lineage>
</organism>
<dbReference type="AlphaFoldDB" id="A0AAV5A0U7"/>
<evidence type="ECO:0000313" key="2">
    <source>
        <dbReference type="Proteomes" id="UP001050691"/>
    </source>
</evidence>
<protein>
    <submittedName>
        <fullName evidence="1">Uncharacterized protein</fullName>
    </submittedName>
</protein>
<gene>
    <name evidence="1" type="ORF">Clacol_001029</name>
</gene>
<dbReference type="Proteomes" id="UP001050691">
    <property type="component" value="Unassembled WGS sequence"/>
</dbReference>